<reference evidence="24 25" key="1">
    <citation type="submission" date="2024-03" db="EMBL/GenBank/DDBJ databases">
        <title>Aureococcus anophagefferens CCMP1851 and Kratosvirus quantuckense: Draft genome of a second virus-susceptible host strain in the model system.</title>
        <authorList>
            <person name="Chase E."/>
            <person name="Truchon A.R."/>
            <person name="Schepens W."/>
            <person name="Wilhelm S.W."/>
        </authorList>
    </citation>
    <scope>NUCLEOTIDE SEQUENCE [LARGE SCALE GENOMIC DNA]</scope>
    <source>
        <strain evidence="24 25">CCMP1851</strain>
    </source>
</reference>
<dbReference type="PROSITE" id="PS51181">
    <property type="entry name" value="PPASE_TENSIN"/>
    <property type="match status" value="1"/>
</dbReference>
<comment type="catalytic activity">
    <reaction evidence="17">
        <text>O-phospho-L-seryl-[protein] + H2O = L-seryl-[protein] + phosphate</text>
        <dbReference type="Rhea" id="RHEA:20629"/>
        <dbReference type="Rhea" id="RHEA-COMP:9863"/>
        <dbReference type="Rhea" id="RHEA-COMP:11604"/>
        <dbReference type="ChEBI" id="CHEBI:15377"/>
        <dbReference type="ChEBI" id="CHEBI:29999"/>
        <dbReference type="ChEBI" id="CHEBI:43474"/>
        <dbReference type="ChEBI" id="CHEBI:83421"/>
        <dbReference type="EC" id="3.1.3.16"/>
    </reaction>
    <physiologicalReaction direction="left-to-right" evidence="17">
        <dbReference type="Rhea" id="RHEA:20630"/>
    </physiologicalReaction>
</comment>
<dbReference type="SMART" id="SM01301">
    <property type="entry name" value="PTPlike_phytase"/>
    <property type="match status" value="1"/>
</dbReference>
<dbReference type="Pfam" id="PF22785">
    <property type="entry name" value="Tc-R-P"/>
    <property type="match status" value="1"/>
</dbReference>
<evidence type="ECO:0000256" key="11">
    <source>
        <dbReference type="ARBA" id="ARBA00034268"/>
    </source>
</evidence>
<evidence type="ECO:0000259" key="23">
    <source>
        <dbReference type="PROSITE" id="PS51182"/>
    </source>
</evidence>
<dbReference type="PROSITE" id="PS00383">
    <property type="entry name" value="TYR_PHOSPHATASE_1"/>
    <property type="match status" value="1"/>
</dbReference>
<comment type="catalytic activity">
    <reaction evidence="10">
        <text>1,2-dihexadecanoyl-sn-glycero-3-phospho-(1D-myo-inositol-3,4,5-trisphosphate) + H2O = 1,2-dihexadecanoyl-sn-glycero-3-phospho-(1D-myo-inositol-4,5-bisphosphate) + phosphate</text>
        <dbReference type="Rhea" id="RHEA:43560"/>
        <dbReference type="ChEBI" id="CHEBI:15377"/>
        <dbReference type="ChEBI" id="CHEBI:43474"/>
        <dbReference type="ChEBI" id="CHEBI:83420"/>
        <dbReference type="ChEBI" id="CHEBI:83423"/>
    </reaction>
    <physiologicalReaction direction="left-to-right" evidence="10">
        <dbReference type="Rhea" id="RHEA:43561"/>
    </physiologicalReaction>
</comment>
<evidence type="ECO:0000256" key="10">
    <source>
        <dbReference type="ARBA" id="ARBA00034256"/>
    </source>
</evidence>
<keyword evidence="25" id="KW-1185">Reference proteome</keyword>
<dbReference type="InterPro" id="IPR016130">
    <property type="entry name" value="Tyr_Pase_AS"/>
</dbReference>
<comment type="caution">
    <text evidence="24">The sequence shown here is derived from an EMBL/GenBank/DDBJ whole genome shotgun (WGS) entry which is preliminary data.</text>
</comment>
<evidence type="ECO:0000256" key="15">
    <source>
        <dbReference type="ARBA" id="ARBA00043762"/>
    </source>
</evidence>
<evidence type="ECO:0000256" key="3">
    <source>
        <dbReference type="ARBA" id="ARBA00013015"/>
    </source>
</evidence>
<dbReference type="Gene3D" id="3.90.190.10">
    <property type="entry name" value="Protein tyrosine phosphatase superfamily"/>
    <property type="match status" value="1"/>
</dbReference>
<dbReference type="PANTHER" id="PTHR12305">
    <property type="entry name" value="PHOSPHATASE WITH HOMOLOGY TO TENSIN"/>
    <property type="match status" value="1"/>
</dbReference>
<evidence type="ECO:0000256" key="6">
    <source>
        <dbReference type="ARBA" id="ARBA00022490"/>
    </source>
</evidence>
<dbReference type="SMART" id="SM01326">
    <property type="entry name" value="PTEN_C2"/>
    <property type="match status" value="1"/>
</dbReference>
<evidence type="ECO:0000256" key="19">
    <source>
        <dbReference type="ARBA" id="ARBA00051341"/>
    </source>
</evidence>
<comment type="catalytic activity">
    <reaction evidence="15">
        <text>1D-myo-inositol 1,3,4,5,6-pentakisphosphate + H2O = 1D-myo-inositol 1,4,5,6-tetrakisphosphate + phosphate</text>
        <dbReference type="Rhea" id="RHEA:77143"/>
        <dbReference type="ChEBI" id="CHEBI:15377"/>
        <dbReference type="ChEBI" id="CHEBI:43474"/>
        <dbReference type="ChEBI" id="CHEBI:57627"/>
        <dbReference type="ChEBI" id="CHEBI:57733"/>
    </reaction>
    <physiologicalReaction direction="left-to-right" evidence="15">
        <dbReference type="Rhea" id="RHEA:77144"/>
    </physiologicalReaction>
</comment>
<keyword evidence="7" id="KW-0378">Hydrolase</keyword>
<dbReference type="Proteomes" id="UP001363151">
    <property type="component" value="Unassembled WGS sequence"/>
</dbReference>
<evidence type="ECO:0000256" key="4">
    <source>
        <dbReference type="ARBA" id="ARBA00013064"/>
    </source>
</evidence>
<evidence type="ECO:0000256" key="18">
    <source>
        <dbReference type="ARBA" id="ARBA00048832"/>
    </source>
</evidence>
<dbReference type="CDD" id="cd14509">
    <property type="entry name" value="PTP_PTEN"/>
    <property type="match status" value="1"/>
</dbReference>
<dbReference type="InterPro" id="IPR014020">
    <property type="entry name" value="Tensin_C2-dom"/>
</dbReference>
<gene>
    <name evidence="24" type="ORF">SO694_0001333</name>
</gene>
<comment type="catalytic activity">
    <reaction evidence="19">
        <text>O-phospho-L-tyrosyl-[protein] + H2O = L-tyrosyl-[protein] + phosphate</text>
        <dbReference type="Rhea" id="RHEA:10684"/>
        <dbReference type="Rhea" id="RHEA-COMP:10136"/>
        <dbReference type="Rhea" id="RHEA-COMP:20101"/>
        <dbReference type="ChEBI" id="CHEBI:15377"/>
        <dbReference type="ChEBI" id="CHEBI:43474"/>
        <dbReference type="ChEBI" id="CHEBI:46858"/>
        <dbReference type="ChEBI" id="CHEBI:61978"/>
        <dbReference type="EC" id="3.1.3.48"/>
    </reaction>
    <physiologicalReaction direction="left-to-right" evidence="19">
        <dbReference type="Rhea" id="RHEA:10685"/>
    </physiologicalReaction>
</comment>
<feature type="domain" description="Phosphatase tensin-type" evidence="22">
    <location>
        <begin position="18"/>
        <end position="189"/>
    </location>
</feature>
<comment type="catalytic activity">
    <reaction evidence="11">
        <text>1,2-dioctanoyl-sn-glycero-3-phospho-(1D-myo-inositol-3,4,5-trisphosphate) + H2O = 1,2-dioctanoyl-sn-glycero-3-phospho-(1D-myo-inositol-4,5-bisphosphate) + phosphate</text>
        <dbReference type="Rhea" id="RHEA:43552"/>
        <dbReference type="ChEBI" id="CHEBI:15377"/>
        <dbReference type="ChEBI" id="CHEBI:43474"/>
        <dbReference type="ChEBI" id="CHEBI:83416"/>
        <dbReference type="ChEBI" id="CHEBI:83419"/>
    </reaction>
    <physiologicalReaction direction="left-to-right" evidence="11">
        <dbReference type="Rhea" id="RHEA:43553"/>
    </physiologicalReaction>
</comment>
<evidence type="ECO:0000256" key="9">
    <source>
        <dbReference type="ARBA" id="ARBA00023098"/>
    </source>
</evidence>
<comment type="catalytic activity">
    <reaction evidence="18">
        <text>O-phospho-L-threonyl-[protein] + H2O = L-threonyl-[protein] + phosphate</text>
        <dbReference type="Rhea" id="RHEA:47004"/>
        <dbReference type="Rhea" id="RHEA-COMP:11060"/>
        <dbReference type="Rhea" id="RHEA-COMP:11605"/>
        <dbReference type="ChEBI" id="CHEBI:15377"/>
        <dbReference type="ChEBI" id="CHEBI:30013"/>
        <dbReference type="ChEBI" id="CHEBI:43474"/>
        <dbReference type="ChEBI" id="CHEBI:61977"/>
        <dbReference type="EC" id="3.1.3.16"/>
    </reaction>
    <physiologicalReaction direction="left-to-right" evidence="18">
        <dbReference type="Rhea" id="RHEA:47005"/>
    </physiologicalReaction>
</comment>
<evidence type="ECO:0000256" key="13">
    <source>
        <dbReference type="ARBA" id="ARBA00043734"/>
    </source>
</evidence>
<evidence type="ECO:0000256" key="20">
    <source>
        <dbReference type="SAM" id="MobiDB-lite"/>
    </source>
</evidence>
<dbReference type="PANTHER" id="PTHR12305:SF81">
    <property type="entry name" value="PHOSPHATIDYLINOSITOL 3,4,5-TRISPHOSPHATE 3-PHOSPHATASE AND DUAL-SPECIFICITY PROTEIN PHOSPHATASE PTEN"/>
    <property type="match status" value="1"/>
</dbReference>
<evidence type="ECO:0000256" key="8">
    <source>
        <dbReference type="ARBA" id="ARBA00022912"/>
    </source>
</evidence>
<comment type="catalytic activity">
    <reaction evidence="13">
        <text>1D-myo-inositol 1,3,4,5-tetrakisphosphate + H2O = 1D-myo-inositol 1,4,5-trisphosphate + phosphate</text>
        <dbReference type="Rhea" id="RHEA:77155"/>
        <dbReference type="ChEBI" id="CHEBI:15377"/>
        <dbReference type="ChEBI" id="CHEBI:43474"/>
        <dbReference type="ChEBI" id="CHEBI:57895"/>
        <dbReference type="ChEBI" id="CHEBI:203600"/>
    </reaction>
    <physiologicalReaction direction="left-to-right" evidence="13">
        <dbReference type="Rhea" id="RHEA:77156"/>
    </physiologicalReaction>
</comment>
<dbReference type="EC" id="3.1.3.48" evidence="4"/>
<evidence type="ECO:0000313" key="24">
    <source>
        <dbReference type="EMBL" id="KAK7242229.1"/>
    </source>
</evidence>
<dbReference type="InterPro" id="IPR051281">
    <property type="entry name" value="Dual-spec_lipid-protein_phosph"/>
</dbReference>
<dbReference type="InterPro" id="IPR045101">
    <property type="entry name" value="PTP_PTEN"/>
</dbReference>
<evidence type="ECO:0000256" key="12">
    <source>
        <dbReference type="ARBA" id="ARBA00034338"/>
    </source>
</evidence>
<proteinExistence type="inferred from homology"/>
<feature type="domain" description="C2 tensin-type" evidence="23">
    <location>
        <begin position="284"/>
        <end position="409"/>
    </location>
</feature>
<dbReference type="InterPro" id="IPR029021">
    <property type="entry name" value="Prot-tyrosine_phosphatase-like"/>
</dbReference>
<comment type="similarity">
    <text evidence="2">Belongs to the PTEN phosphatase protein family.</text>
</comment>
<evidence type="ECO:0000256" key="7">
    <source>
        <dbReference type="ARBA" id="ARBA00022801"/>
    </source>
</evidence>
<dbReference type="InterPro" id="IPR029023">
    <property type="entry name" value="Tensin_phosphatase"/>
</dbReference>
<evidence type="ECO:0000259" key="21">
    <source>
        <dbReference type="PROSITE" id="PS50056"/>
    </source>
</evidence>
<evidence type="ECO:0000256" key="16">
    <source>
        <dbReference type="ARBA" id="ARBA00044309"/>
    </source>
</evidence>
<dbReference type="InterPro" id="IPR035892">
    <property type="entry name" value="C2_domain_sf"/>
</dbReference>
<dbReference type="Gene3D" id="2.60.40.1110">
    <property type="match status" value="1"/>
</dbReference>
<dbReference type="InterPro" id="IPR000387">
    <property type="entry name" value="Tyr_Pase_dom"/>
</dbReference>
<keyword evidence="8" id="KW-0904">Protein phosphatase</keyword>
<organism evidence="24 25">
    <name type="scientific">Aureococcus anophagefferens</name>
    <name type="common">Harmful bloom alga</name>
    <dbReference type="NCBI Taxonomy" id="44056"/>
    <lineage>
        <taxon>Eukaryota</taxon>
        <taxon>Sar</taxon>
        <taxon>Stramenopiles</taxon>
        <taxon>Ochrophyta</taxon>
        <taxon>Pelagophyceae</taxon>
        <taxon>Pelagomonadales</taxon>
        <taxon>Pelagomonadaceae</taxon>
        <taxon>Aureococcus</taxon>
    </lineage>
</organism>
<evidence type="ECO:0000259" key="22">
    <source>
        <dbReference type="PROSITE" id="PS51181"/>
    </source>
</evidence>
<evidence type="ECO:0000256" key="5">
    <source>
        <dbReference type="ARBA" id="ARBA00013081"/>
    </source>
</evidence>
<dbReference type="SUPFAM" id="SSF49562">
    <property type="entry name" value="C2 domain (Calcium/lipid-binding domain, CaLB)"/>
    <property type="match status" value="1"/>
</dbReference>
<protein>
    <recommendedName>
        <fullName evidence="12">Phosphatidylinositol 3,4,5-trisphosphate 3-phosphatase and dual-specificity protein phosphatase PTEN</fullName>
        <ecNumber evidence="5">3.1.3.16</ecNumber>
        <ecNumber evidence="4">3.1.3.48</ecNumber>
        <ecNumber evidence="3">3.1.3.67</ecNumber>
    </recommendedName>
    <alternativeName>
        <fullName evidence="16">Inositol polyphosphate 3-phosphatase</fullName>
    </alternativeName>
</protein>
<feature type="region of interest" description="Disordered" evidence="20">
    <location>
        <begin position="170"/>
        <end position="218"/>
    </location>
</feature>
<evidence type="ECO:0000256" key="2">
    <source>
        <dbReference type="ARBA" id="ARBA00007881"/>
    </source>
</evidence>
<keyword evidence="6" id="KW-0963">Cytoplasm</keyword>
<dbReference type="EC" id="3.1.3.16" evidence="5"/>
<evidence type="ECO:0000256" key="1">
    <source>
        <dbReference type="ARBA" id="ARBA00004496"/>
    </source>
</evidence>
<feature type="domain" description="Tyrosine specific protein phosphatases" evidence="21">
    <location>
        <begin position="106"/>
        <end position="177"/>
    </location>
</feature>
<dbReference type="PROSITE" id="PS51182">
    <property type="entry name" value="C2_TENSIN"/>
    <property type="match status" value="1"/>
</dbReference>
<dbReference type="EC" id="3.1.3.67" evidence="3"/>
<name>A0ABR1G170_AURAN</name>
<comment type="subcellular location">
    <subcellularLocation>
        <location evidence="1">Cytoplasm</location>
    </subcellularLocation>
</comment>
<evidence type="ECO:0000256" key="14">
    <source>
        <dbReference type="ARBA" id="ARBA00043760"/>
    </source>
</evidence>
<comment type="catalytic activity">
    <reaction evidence="14">
        <text>a 1,2-diacyl-sn-glycero-3-phospho-(1D-myo-inositol-3,4,5-trisphosphate) + H2O = a 1,2-diacyl-sn-glycero-3-phospho-(1D-myo-inositol-4,5-bisphosphate) + phosphate</text>
        <dbReference type="Rhea" id="RHEA:25017"/>
        <dbReference type="ChEBI" id="CHEBI:15377"/>
        <dbReference type="ChEBI" id="CHEBI:43474"/>
        <dbReference type="ChEBI" id="CHEBI:57836"/>
        <dbReference type="ChEBI" id="CHEBI:58456"/>
        <dbReference type="EC" id="3.1.3.67"/>
    </reaction>
    <physiologicalReaction direction="left-to-right" evidence="14">
        <dbReference type="Rhea" id="RHEA:25018"/>
    </physiologicalReaction>
</comment>
<dbReference type="Pfam" id="PF10409">
    <property type="entry name" value="PTEN_C2"/>
    <property type="match status" value="1"/>
</dbReference>
<dbReference type="SUPFAM" id="SSF52799">
    <property type="entry name" value="(Phosphotyrosine protein) phosphatases II"/>
    <property type="match status" value="1"/>
</dbReference>
<sequence>MSGWMQDKVRALVSKKKRRLKEDGFDLDLTYVTPRIIAMGFPASDFEGAYRNDIDDVQRFFDAKHGGHYKFYNLCSERTYPSDRFHGQFVRFPFDDHNPPPLGLFYFFCKDVEAYLAADPANVVAIHCKAGKGRTGVMISAYLMWCGDWPDPDEAMKFYGFARTANQKGVTIPSQRRFEPASPGSVKDEPDVPCMAPDSDTDDDGDERAAPDAGGAGDARTLGFSELDACMERFDHLWAATGRPHAKRSARLLNHEWNRQNRLQLAPGDRGAIPAPAVLALCEFRILKGSYSHNPMSGGFAPSFKIHCGDCEYKSSDLLAPESLAKKFKPAPEVVIPVTNVLLTDEVFVAFYSKGVSGSKSKQFCFWFHCSFVDGDRLVIKKQDLDKACKDKSHKYDDGFAVEMRFKRLPKEP</sequence>
<evidence type="ECO:0000313" key="25">
    <source>
        <dbReference type="Proteomes" id="UP001363151"/>
    </source>
</evidence>
<accession>A0ABR1G170</accession>
<dbReference type="PROSITE" id="PS50056">
    <property type="entry name" value="TYR_PHOSPHATASE_2"/>
    <property type="match status" value="1"/>
</dbReference>
<keyword evidence="9" id="KW-0443">Lipid metabolism</keyword>
<dbReference type="EMBL" id="JBBJCI010000146">
    <property type="protein sequence ID" value="KAK7242229.1"/>
    <property type="molecule type" value="Genomic_DNA"/>
</dbReference>
<evidence type="ECO:0000256" key="17">
    <source>
        <dbReference type="ARBA" id="ARBA00047986"/>
    </source>
</evidence>